<dbReference type="GO" id="GO:0036503">
    <property type="term" value="P:ERAD pathway"/>
    <property type="evidence" value="ECO:0007669"/>
    <property type="project" value="TreeGrafter"/>
</dbReference>
<dbReference type="InterPro" id="IPR018253">
    <property type="entry name" value="DnaJ_domain_CS"/>
</dbReference>
<keyword evidence="2" id="KW-0472">Membrane</keyword>
<dbReference type="InterPro" id="IPR001623">
    <property type="entry name" value="DnaJ_domain"/>
</dbReference>
<keyword evidence="1" id="KW-0143">Chaperone</keyword>
<gene>
    <name evidence="4" type="ORF">NADFUDRAFT_10920</name>
</gene>
<evidence type="ECO:0000256" key="2">
    <source>
        <dbReference type="SAM" id="Phobius"/>
    </source>
</evidence>
<feature type="non-terminal residue" evidence="4">
    <location>
        <position position="1"/>
    </location>
</feature>
<accession>A0A1E3PRM0</accession>
<dbReference type="Pfam" id="PF00226">
    <property type="entry name" value="DnaJ"/>
    <property type="match status" value="1"/>
</dbReference>
<organism evidence="4 5">
    <name type="scientific">Nadsonia fulvescens var. elongata DSM 6958</name>
    <dbReference type="NCBI Taxonomy" id="857566"/>
    <lineage>
        <taxon>Eukaryota</taxon>
        <taxon>Fungi</taxon>
        <taxon>Dikarya</taxon>
        <taxon>Ascomycota</taxon>
        <taxon>Saccharomycotina</taxon>
        <taxon>Dipodascomycetes</taxon>
        <taxon>Dipodascales</taxon>
        <taxon>Dipodascales incertae sedis</taxon>
        <taxon>Nadsonia</taxon>
    </lineage>
</organism>
<dbReference type="Proteomes" id="UP000095009">
    <property type="component" value="Unassembled WGS sequence"/>
</dbReference>
<dbReference type="Gene3D" id="1.10.287.110">
    <property type="entry name" value="DnaJ domain"/>
    <property type="match status" value="1"/>
</dbReference>
<feature type="non-terminal residue" evidence="4">
    <location>
        <position position="220"/>
    </location>
</feature>
<dbReference type="GO" id="GO:0051087">
    <property type="term" value="F:protein-folding chaperone binding"/>
    <property type="evidence" value="ECO:0007669"/>
    <property type="project" value="TreeGrafter"/>
</dbReference>
<evidence type="ECO:0000259" key="3">
    <source>
        <dbReference type="PROSITE" id="PS50076"/>
    </source>
</evidence>
<dbReference type="STRING" id="857566.A0A1E3PRM0"/>
<reference evidence="4 5" key="1">
    <citation type="journal article" date="2016" name="Proc. Natl. Acad. Sci. U.S.A.">
        <title>Comparative genomics of biotechnologically important yeasts.</title>
        <authorList>
            <person name="Riley R."/>
            <person name="Haridas S."/>
            <person name="Wolfe K.H."/>
            <person name="Lopes M.R."/>
            <person name="Hittinger C.T."/>
            <person name="Goeker M."/>
            <person name="Salamov A.A."/>
            <person name="Wisecaver J.H."/>
            <person name="Long T.M."/>
            <person name="Calvey C.H."/>
            <person name="Aerts A.L."/>
            <person name="Barry K.W."/>
            <person name="Choi C."/>
            <person name="Clum A."/>
            <person name="Coughlan A.Y."/>
            <person name="Deshpande S."/>
            <person name="Douglass A.P."/>
            <person name="Hanson S.J."/>
            <person name="Klenk H.-P."/>
            <person name="LaButti K.M."/>
            <person name="Lapidus A."/>
            <person name="Lindquist E.A."/>
            <person name="Lipzen A.M."/>
            <person name="Meier-Kolthoff J.P."/>
            <person name="Ohm R.A."/>
            <person name="Otillar R.P."/>
            <person name="Pangilinan J.L."/>
            <person name="Peng Y."/>
            <person name="Rokas A."/>
            <person name="Rosa C.A."/>
            <person name="Scheuner C."/>
            <person name="Sibirny A.A."/>
            <person name="Slot J.C."/>
            <person name="Stielow J.B."/>
            <person name="Sun H."/>
            <person name="Kurtzman C.P."/>
            <person name="Blackwell M."/>
            <person name="Grigoriev I.V."/>
            <person name="Jeffries T.W."/>
        </authorList>
    </citation>
    <scope>NUCLEOTIDE SEQUENCE [LARGE SCALE GENOMIC DNA]</scope>
    <source>
        <strain evidence="4 5">DSM 6958</strain>
    </source>
</reference>
<dbReference type="PANTHER" id="PTHR44360">
    <property type="entry name" value="DNAJ HOMOLOG SUBFAMILY B MEMBER 9"/>
    <property type="match status" value="1"/>
</dbReference>
<evidence type="ECO:0000313" key="4">
    <source>
        <dbReference type="EMBL" id="ODQ67487.1"/>
    </source>
</evidence>
<dbReference type="InterPro" id="IPR051948">
    <property type="entry name" value="Hsp70_co-chaperone_J-domain"/>
</dbReference>
<name>A0A1E3PRM0_9ASCO</name>
<dbReference type="GO" id="GO:0051787">
    <property type="term" value="F:misfolded protein binding"/>
    <property type="evidence" value="ECO:0007669"/>
    <property type="project" value="TreeGrafter"/>
</dbReference>
<dbReference type="PROSITE" id="PS50076">
    <property type="entry name" value="DNAJ_2"/>
    <property type="match status" value="1"/>
</dbReference>
<dbReference type="PRINTS" id="PR00625">
    <property type="entry name" value="JDOMAIN"/>
</dbReference>
<evidence type="ECO:0000313" key="5">
    <source>
        <dbReference type="Proteomes" id="UP000095009"/>
    </source>
</evidence>
<dbReference type="InterPro" id="IPR036869">
    <property type="entry name" value="J_dom_sf"/>
</dbReference>
<sequence>WPDNKNPSPYEILQTTPSEFSSRKLKITYYKLARLYHPDSNSHGHICSSNGALLSDKTKAERFKMVVSAYDILRDPKKKVIFDRFGIGWTGVDVTSGYSSAQPSQASHAVYRNHQSDEAFWNAGTWEDYQEHKRRSDSGAFKEQCDNTRWTYLSYVVGGMCVAAFIQIMAILDRTEAHYRYPTGSTVKSLYDLDLVLLNYGWGFAKMDRISRFLAHRDSS</sequence>
<proteinExistence type="predicted"/>
<dbReference type="OrthoDB" id="445556at2759"/>
<evidence type="ECO:0000256" key="1">
    <source>
        <dbReference type="ARBA" id="ARBA00023186"/>
    </source>
</evidence>
<dbReference type="CDD" id="cd06257">
    <property type="entry name" value="DnaJ"/>
    <property type="match status" value="1"/>
</dbReference>
<keyword evidence="5" id="KW-1185">Reference proteome</keyword>
<dbReference type="SMART" id="SM00271">
    <property type="entry name" value="DnaJ"/>
    <property type="match status" value="1"/>
</dbReference>
<protein>
    <submittedName>
        <fullName evidence="4">DnaJ-domain-containing protein</fullName>
    </submittedName>
</protein>
<dbReference type="SUPFAM" id="SSF46565">
    <property type="entry name" value="Chaperone J-domain"/>
    <property type="match status" value="1"/>
</dbReference>
<dbReference type="PANTHER" id="PTHR44360:SF1">
    <property type="entry name" value="DNAJ HOMOLOG SUBFAMILY B MEMBER 9"/>
    <property type="match status" value="1"/>
</dbReference>
<keyword evidence="2" id="KW-1133">Transmembrane helix</keyword>
<dbReference type="EMBL" id="KV454407">
    <property type="protein sequence ID" value="ODQ67487.1"/>
    <property type="molecule type" value="Genomic_DNA"/>
</dbReference>
<feature type="transmembrane region" description="Helical" evidence="2">
    <location>
        <begin position="152"/>
        <end position="172"/>
    </location>
</feature>
<keyword evidence="2" id="KW-0812">Transmembrane</keyword>
<dbReference type="GO" id="GO:0005783">
    <property type="term" value="C:endoplasmic reticulum"/>
    <property type="evidence" value="ECO:0007669"/>
    <property type="project" value="TreeGrafter"/>
</dbReference>
<dbReference type="AlphaFoldDB" id="A0A1E3PRM0"/>
<dbReference type="PROSITE" id="PS00636">
    <property type="entry name" value="DNAJ_1"/>
    <property type="match status" value="1"/>
</dbReference>
<feature type="domain" description="J" evidence="3">
    <location>
        <begin position="8"/>
        <end position="86"/>
    </location>
</feature>